<dbReference type="InterPro" id="IPR039426">
    <property type="entry name" value="TonB-dep_rcpt-like"/>
</dbReference>
<feature type="chain" id="PRO_5045292018" evidence="10">
    <location>
        <begin position="22"/>
        <end position="840"/>
    </location>
</feature>
<comment type="caution">
    <text evidence="13">The sequence shown here is derived from an EMBL/GenBank/DDBJ whole genome shotgun (WGS) entry which is preliminary data.</text>
</comment>
<evidence type="ECO:0000259" key="12">
    <source>
        <dbReference type="Pfam" id="PF07715"/>
    </source>
</evidence>
<dbReference type="EMBL" id="JAVRHX010000002">
    <property type="protein sequence ID" value="MDT0595175.1"/>
    <property type="molecule type" value="Genomic_DNA"/>
</dbReference>
<sequence>MSKVTILSAAIAAALSCSAYAQEEVKTNQEEVETIKVVGQRGMLMSALEQQREADTISSIVTNATIGLLPDQNVAEAVRRLAGVNVLDDQGEGRFISVRGLDPELNSANVNGVRLPAPEGDTRAVALDVIPSELVESIEVIKTLIPEMDADTIGATIRINTISANNREDFVKVQALASYNDLNGETSPEFGIDFSRKINDKLGVAGGFKHSSRKTSTDNLEMDGWSETDDGVVYAEAVEYRDYDVTRDRTGVSLTFDYAATDNTELYLRTLYSKFDDLESRRRLVFEMDEEPSTSSGDSVTFLSQDGEISVRRGAKDRYESQIIKTFEFGGETELKDDWEMDYAISYAEASEHEYRTQDPTRFRRDFDDTDELSVSFDYSNLEFTPFVANSPNVDFNDGSIYELDKLEIVNGLADKQETTLQFNAEKEFELAGDAEAEFQFGAKYRQNEIDTDVEIIEYSDFDAYTLNLVSEAASYDLFDIGPVPAIAATRSFNNQNLSSFGDVERLVVDSALDDFNIEENILALYVQGEYETDLLKVIGGFRYEQTDNKMTGNSVDGDAETVSTSSFENDYSNLLASVALTYHLQEDVLLRAGFYQSIVRPKLSNLAPRLETNEDFEVEAGNPELKPYEANNLDLSIEYYFSDTGVVQAGLFYKDIDNFIFEREFGPDDAPYNGVYNGFNFEEAVIPQNGESATVAGFEFAYNQIFDSGLIVGFNYTYTDTEGDIGERTIVLPSTSESTYNATLGYEVGDFSTRLTYSYRDDYLDELGGSADEDRWVQDQVKIDLSANYNVSEDIQVFAKIANLNDTDYVAYQRGPDRNRLLQYETYSWTGRIGVSVNF</sequence>
<keyword evidence="4 8" id="KW-0812">Transmembrane</keyword>
<dbReference type="NCBIfam" id="TIGR01782">
    <property type="entry name" value="TonB-Xanth-Caul"/>
    <property type="match status" value="1"/>
</dbReference>
<evidence type="ECO:0000256" key="4">
    <source>
        <dbReference type="ARBA" id="ARBA00022692"/>
    </source>
</evidence>
<dbReference type="InterPro" id="IPR010104">
    <property type="entry name" value="TonB_rcpt_bac"/>
</dbReference>
<keyword evidence="2 8" id="KW-0813">Transport</keyword>
<dbReference type="PANTHER" id="PTHR40980">
    <property type="entry name" value="PLUG DOMAIN-CONTAINING PROTEIN"/>
    <property type="match status" value="1"/>
</dbReference>
<reference evidence="13 14" key="1">
    <citation type="submission" date="2023-09" db="EMBL/GenBank/DDBJ databases">
        <authorList>
            <person name="Rey-Velasco X."/>
        </authorList>
    </citation>
    <scope>NUCLEOTIDE SEQUENCE [LARGE SCALE GENOMIC DNA]</scope>
    <source>
        <strain evidence="13 14">P117</strain>
    </source>
</reference>
<keyword evidence="5 9" id="KW-0798">TonB box</keyword>
<evidence type="ECO:0000256" key="9">
    <source>
        <dbReference type="RuleBase" id="RU003357"/>
    </source>
</evidence>
<evidence type="ECO:0000256" key="2">
    <source>
        <dbReference type="ARBA" id="ARBA00022448"/>
    </source>
</evidence>
<gene>
    <name evidence="13" type="ORF">RM552_09995</name>
</gene>
<dbReference type="CDD" id="cd01347">
    <property type="entry name" value="ligand_gated_channel"/>
    <property type="match status" value="1"/>
</dbReference>
<accession>A0ABU2ZRX8</accession>
<dbReference type="RefSeq" id="WP_311368689.1">
    <property type="nucleotide sequence ID" value="NZ_JAVRHX010000002.1"/>
</dbReference>
<dbReference type="Pfam" id="PF00593">
    <property type="entry name" value="TonB_dep_Rec_b-barrel"/>
    <property type="match status" value="1"/>
</dbReference>
<evidence type="ECO:0000259" key="11">
    <source>
        <dbReference type="Pfam" id="PF00593"/>
    </source>
</evidence>
<keyword evidence="13" id="KW-0675">Receptor</keyword>
<evidence type="ECO:0000256" key="3">
    <source>
        <dbReference type="ARBA" id="ARBA00022452"/>
    </source>
</evidence>
<evidence type="ECO:0000256" key="10">
    <source>
        <dbReference type="SAM" id="SignalP"/>
    </source>
</evidence>
<dbReference type="InterPro" id="IPR000531">
    <property type="entry name" value="Beta-barrel_TonB"/>
</dbReference>
<evidence type="ECO:0000256" key="1">
    <source>
        <dbReference type="ARBA" id="ARBA00004571"/>
    </source>
</evidence>
<proteinExistence type="inferred from homology"/>
<feature type="domain" description="TonB-dependent receptor-like beta-barrel" evidence="11">
    <location>
        <begin position="370"/>
        <end position="805"/>
    </location>
</feature>
<keyword evidence="7 8" id="KW-0998">Cell outer membrane</keyword>
<keyword evidence="6 8" id="KW-0472">Membrane</keyword>
<evidence type="ECO:0000313" key="14">
    <source>
        <dbReference type="Proteomes" id="UP001253545"/>
    </source>
</evidence>
<name>A0ABU2ZRX8_9ALTE</name>
<evidence type="ECO:0000256" key="6">
    <source>
        <dbReference type="ARBA" id="ARBA00023136"/>
    </source>
</evidence>
<dbReference type="Pfam" id="PF07715">
    <property type="entry name" value="Plug"/>
    <property type="match status" value="1"/>
</dbReference>
<evidence type="ECO:0000313" key="13">
    <source>
        <dbReference type="EMBL" id="MDT0595175.1"/>
    </source>
</evidence>
<dbReference type="PROSITE" id="PS52016">
    <property type="entry name" value="TONB_DEPENDENT_REC_3"/>
    <property type="match status" value="1"/>
</dbReference>
<dbReference type="InterPro" id="IPR037066">
    <property type="entry name" value="Plug_dom_sf"/>
</dbReference>
<organism evidence="13 14">
    <name type="scientific">Glaciecola petra</name>
    <dbReference type="NCBI Taxonomy" id="3075602"/>
    <lineage>
        <taxon>Bacteria</taxon>
        <taxon>Pseudomonadati</taxon>
        <taxon>Pseudomonadota</taxon>
        <taxon>Gammaproteobacteria</taxon>
        <taxon>Alteromonadales</taxon>
        <taxon>Alteromonadaceae</taxon>
        <taxon>Glaciecola</taxon>
    </lineage>
</organism>
<dbReference type="SUPFAM" id="SSF56935">
    <property type="entry name" value="Porins"/>
    <property type="match status" value="1"/>
</dbReference>
<comment type="subcellular location">
    <subcellularLocation>
        <location evidence="1 8">Cell outer membrane</location>
        <topology evidence="1 8">Multi-pass membrane protein</topology>
    </subcellularLocation>
</comment>
<dbReference type="PROSITE" id="PS51257">
    <property type="entry name" value="PROKAR_LIPOPROTEIN"/>
    <property type="match status" value="1"/>
</dbReference>
<dbReference type="InterPro" id="IPR012910">
    <property type="entry name" value="Plug_dom"/>
</dbReference>
<evidence type="ECO:0000256" key="7">
    <source>
        <dbReference type="ARBA" id="ARBA00023237"/>
    </source>
</evidence>
<feature type="domain" description="TonB-dependent receptor plug" evidence="12">
    <location>
        <begin position="51"/>
        <end position="142"/>
    </location>
</feature>
<dbReference type="Gene3D" id="2.40.170.20">
    <property type="entry name" value="TonB-dependent receptor, beta-barrel domain"/>
    <property type="match status" value="1"/>
</dbReference>
<dbReference type="PANTHER" id="PTHR40980:SF4">
    <property type="entry name" value="TONB-DEPENDENT RECEPTOR-LIKE BETA-BARREL DOMAIN-CONTAINING PROTEIN"/>
    <property type="match status" value="1"/>
</dbReference>
<feature type="signal peptide" evidence="10">
    <location>
        <begin position="1"/>
        <end position="21"/>
    </location>
</feature>
<dbReference type="InterPro" id="IPR036942">
    <property type="entry name" value="Beta-barrel_TonB_sf"/>
</dbReference>
<dbReference type="Proteomes" id="UP001253545">
    <property type="component" value="Unassembled WGS sequence"/>
</dbReference>
<evidence type="ECO:0000256" key="8">
    <source>
        <dbReference type="PROSITE-ProRule" id="PRU01360"/>
    </source>
</evidence>
<keyword evidence="10" id="KW-0732">Signal</keyword>
<comment type="similarity">
    <text evidence="8 9">Belongs to the TonB-dependent receptor family.</text>
</comment>
<protein>
    <submittedName>
        <fullName evidence="13">TonB-dependent receptor</fullName>
    </submittedName>
</protein>
<evidence type="ECO:0000256" key="5">
    <source>
        <dbReference type="ARBA" id="ARBA00023077"/>
    </source>
</evidence>
<keyword evidence="3 8" id="KW-1134">Transmembrane beta strand</keyword>
<keyword evidence="14" id="KW-1185">Reference proteome</keyword>
<dbReference type="Gene3D" id="2.170.130.10">
    <property type="entry name" value="TonB-dependent receptor, plug domain"/>
    <property type="match status" value="1"/>
</dbReference>